<protein>
    <submittedName>
        <fullName evidence="1">Uncharacterized protein</fullName>
    </submittedName>
</protein>
<name>A0ABD7VDB3_PSEFL</name>
<reference evidence="1 2" key="1">
    <citation type="submission" date="2019-09" db="EMBL/GenBank/DDBJ databases">
        <authorList>
            <person name="Chandra G."/>
            <person name="Truman W A."/>
        </authorList>
    </citation>
    <scope>NUCLEOTIDE SEQUENCE [LARGE SCALE GENOMIC DNA]</scope>
    <source>
        <strain evidence="1">PS732</strain>
    </source>
</reference>
<sequence length="70" mass="7499">MYTLAVMGSSLSGDDRHLGVATDSTFIALASKIRSVSGSRRLFPLYAACLKPISQLSEILTTNYVMEAAT</sequence>
<organism evidence="1 2">
    <name type="scientific">Pseudomonas fluorescens</name>
    <dbReference type="NCBI Taxonomy" id="294"/>
    <lineage>
        <taxon>Bacteria</taxon>
        <taxon>Pseudomonadati</taxon>
        <taxon>Pseudomonadota</taxon>
        <taxon>Gammaproteobacteria</taxon>
        <taxon>Pseudomonadales</taxon>
        <taxon>Pseudomonadaceae</taxon>
        <taxon>Pseudomonas</taxon>
    </lineage>
</organism>
<dbReference type="Proteomes" id="UP000325779">
    <property type="component" value="Unassembled WGS sequence"/>
</dbReference>
<dbReference type="EMBL" id="CABVIJ010000006">
    <property type="protein sequence ID" value="VVO76277.1"/>
    <property type="molecule type" value="Genomic_DNA"/>
</dbReference>
<comment type="caution">
    <text evidence="1">The sequence shown here is derived from an EMBL/GenBank/DDBJ whole genome shotgun (WGS) entry which is preliminary data.</text>
</comment>
<gene>
    <name evidence="1" type="ORF">PS732_01586</name>
</gene>
<evidence type="ECO:0000313" key="2">
    <source>
        <dbReference type="Proteomes" id="UP000325779"/>
    </source>
</evidence>
<evidence type="ECO:0000313" key="1">
    <source>
        <dbReference type="EMBL" id="VVO76277.1"/>
    </source>
</evidence>
<proteinExistence type="predicted"/>
<dbReference type="AlphaFoldDB" id="A0ABD7VDB3"/>
<accession>A0ABD7VDB3</accession>